<reference evidence="5" key="1">
    <citation type="submission" date="2010-05" db="EMBL/GenBank/DDBJ databases">
        <title>The genome sequence of Magnaporthe poae strain ATCC 64411.</title>
        <authorList>
            <person name="Ma L.-J."/>
            <person name="Dead R."/>
            <person name="Young S."/>
            <person name="Zeng Q."/>
            <person name="Koehrsen M."/>
            <person name="Alvarado L."/>
            <person name="Berlin A."/>
            <person name="Chapman S.B."/>
            <person name="Chen Z."/>
            <person name="Freedman E."/>
            <person name="Gellesch M."/>
            <person name="Goldberg J."/>
            <person name="Griggs A."/>
            <person name="Gujja S."/>
            <person name="Heilman E.R."/>
            <person name="Heiman D."/>
            <person name="Hepburn T."/>
            <person name="Howarth C."/>
            <person name="Jen D."/>
            <person name="Larson L."/>
            <person name="Mehta T."/>
            <person name="Neiman D."/>
            <person name="Pearson M."/>
            <person name="Roberts A."/>
            <person name="Saif S."/>
            <person name="Shea T."/>
            <person name="Shenoy N."/>
            <person name="Sisk P."/>
            <person name="Stolte C."/>
            <person name="Sykes S."/>
            <person name="Walk T."/>
            <person name="White J."/>
            <person name="Yandava C."/>
            <person name="Haas B."/>
            <person name="Nusbaum C."/>
            <person name="Birren B."/>
        </authorList>
    </citation>
    <scope>NUCLEOTIDE SEQUENCE [LARGE SCALE GENOMIC DNA]</scope>
    <source>
        <strain evidence="5">ATCC 64411 / 73-15</strain>
    </source>
</reference>
<evidence type="ECO:0000256" key="2">
    <source>
        <dbReference type="SAM" id="Phobius"/>
    </source>
</evidence>
<feature type="transmembrane region" description="Helical" evidence="2">
    <location>
        <begin position="245"/>
        <end position="278"/>
    </location>
</feature>
<feature type="region of interest" description="Disordered" evidence="1">
    <location>
        <begin position="304"/>
        <end position="357"/>
    </location>
</feature>
<feature type="compositionally biased region" description="Pro residues" evidence="1">
    <location>
        <begin position="304"/>
        <end position="318"/>
    </location>
</feature>
<dbReference type="EMBL" id="GL876977">
    <property type="protein sequence ID" value="KLU91645.1"/>
    <property type="molecule type" value="Genomic_DNA"/>
</dbReference>
<dbReference type="AlphaFoldDB" id="A0A0C4EBV4"/>
<gene>
    <name evidence="3" type="ORF">MAPG_10163</name>
</gene>
<sequence length="357" mass="37834">MAISPRTPTPAPTPTRAPDTEPQDEEIEALRARGVIAPRAITYAPLQTPWVQPASCSGNIPTIIAGTCNTKTGCSAYPTSSMPRALASGARVNQPHFTTSRIMTSTECMPPGYLALESFFFTSATGCPTGFVTAATSSYYSTLRVGCCPSNFPTATWASGEGVWDCYSIKSVTQGEIFTLAARGMISVSAANLDFWYSESIIGTTAWPTPTTAYIMHPAVNLIYSTSTPSPGFGVSSSGAIDTVFTMFGLGLAASIAIVVVIAIVGIVLVVCLCCCCVRLIRGRKTTVIVPPPAPAPYYGQPYAPGPQQPYSTPPPPQQQQQQQFAPYQPPPQQFHGGTPPPAFHEQKYPNAELGHA</sequence>
<proteinExistence type="predicted"/>
<organism evidence="4 5">
    <name type="scientific">Magnaporthiopsis poae (strain ATCC 64411 / 73-15)</name>
    <name type="common">Kentucky bluegrass fungus</name>
    <name type="synonym">Magnaporthe poae</name>
    <dbReference type="NCBI Taxonomy" id="644358"/>
    <lineage>
        <taxon>Eukaryota</taxon>
        <taxon>Fungi</taxon>
        <taxon>Dikarya</taxon>
        <taxon>Ascomycota</taxon>
        <taxon>Pezizomycotina</taxon>
        <taxon>Sordariomycetes</taxon>
        <taxon>Sordariomycetidae</taxon>
        <taxon>Magnaporthales</taxon>
        <taxon>Magnaporthaceae</taxon>
        <taxon>Magnaporthiopsis</taxon>
    </lineage>
</organism>
<keyword evidence="2" id="KW-0472">Membrane</keyword>
<evidence type="ECO:0000313" key="5">
    <source>
        <dbReference type="Proteomes" id="UP000011715"/>
    </source>
</evidence>
<reference evidence="4" key="4">
    <citation type="journal article" date="2015" name="G3 (Bethesda)">
        <title>Genome sequences of three phytopathogenic species of the Magnaporthaceae family of fungi.</title>
        <authorList>
            <person name="Okagaki L.H."/>
            <person name="Nunes C.C."/>
            <person name="Sailsbery J."/>
            <person name="Clay B."/>
            <person name="Brown D."/>
            <person name="John T."/>
            <person name="Oh Y."/>
            <person name="Young N."/>
            <person name="Fitzgerald M."/>
            <person name="Haas B.J."/>
            <person name="Zeng Q."/>
            <person name="Young S."/>
            <person name="Adiconis X."/>
            <person name="Fan L."/>
            <person name="Levin J.Z."/>
            <person name="Mitchell T.K."/>
            <person name="Okubara P.A."/>
            <person name="Farman M.L."/>
            <person name="Kohn L.M."/>
            <person name="Birren B."/>
            <person name="Ma L.-J."/>
            <person name="Dean R.A."/>
        </authorList>
    </citation>
    <scope>NUCLEOTIDE SEQUENCE</scope>
    <source>
        <strain evidence="4">ATCC 64411 / 73-15</strain>
    </source>
</reference>
<reference evidence="3" key="3">
    <citation type="submission" date="2011-03" db="EMBL/GenBank/DDBJ databases">
        <title>Annotation of Magnaporthe poae ATCC 64411.</title>
        <authorList>
            <person name="Ma L.-J."/>
            <person name="Dead R."/>
            <person name="Young S.K."/>
            <person name="Zeng Q."/>
            <person name="Gargeya S."/>
            <person name="Fitzgerald M."/>
            <person name="Haas B."/>
            <person name="Abouelleil A."/>
            <person name="Alvarado L."/>
            <person name="Arachchi H.M."/>
            <person name="Berlin A."/>
            <person name="Brown A."/>
            <person name="Chapman S.B."/>
            <person name="Chen Z."/>
            <person name="Dunbar C."/>
            <person name="Freedman E."/>
            <person name="Gearin G."/>
            <person name="Gellesch M."/>
            <person name="Goldberg J."/>
            <person name="Griggs A."/>
            <person name="Gujja S."/>
            <person name="Heiman D."/>
            <person name="Howarth C."/>
            <person name="Larson L."/>
            <person name="Lui A."/>
            <person name="MacDonald P.J.P."/>
            <person name="Mehta T."/>
            <person name="Montmayeur A."/>
            <person name="Murphy C."/>
            <person name="Neiman D."/>
            <person name="Pearson M."/>
            <person name="Priest M."/>
            <person name="Roberts A."/>
            <person name="Saif S."/>
            <person name="Shea T."/>
            <person name="Shenoy N."/>
            <person name="Sisk P."/>
            <person name="Stolte C."/>
            <person name="Sykes S."/>
            <person name="Yandava C."/>
            <person name="Wortman J."/>
            <person name="Nusbaum C."/>
            <person name="Birren B."/>
        </authorList>
    </citation>
    <scope>NUCLEOTIDE SEQUENCE</scope>
    <source>
        <strain evidence="3">ATCC 64411</strain>
    </source>
</reference>
<dbReference type="EnsemblFungi" id="MAPG_10163T0">
    <property type="protein sequence ID" value="MAPG_10163T0"/>
    <property type="gene ID" value="MAPG_10163"/>
</dbReference>
<dbReference type="Proteomes" id="UP000011715">
    <property type="component" value="Unassembled WGS sequence"/>
</dbReference>
<dbReference type="VEuPathDB" id="FungiDB:MAPG_10163"/>
<accession>A0A0C4EBV4</accession>
<dbReference type="EMBL" id="ADBL01002616">
    <property type="status" value="NOT_ANNOTATED_CDS"/>
    <property type="molecule type" value="Genomic_DNA"/>
</dbReference>
<evidence type="ECO:0000313" key="4">
    <source>
        <dbReference type="EnsemblFungi" id="MAPG_10163T0"/>
    </source>
</evidence>
<evidence type="ECO:0000256" key="1">
    <source>
        <dbReference type="SAM" id="MobiDB-lite"/>
    </source>
</evidence>
<dbReference type="OrthoDB" id="5418399at2759"/>
<reference evidence="3" key="2">
    <citation type="submission" date="2010-05" db="EMBL/GenBank/DDBJ databases">
        <title>The Genome Sequence of Magnaporthe poae strain ATCC 64411.</title>
        <authorList>
            <consortium name="The Broad Institute Genome Sequencing Platform"/>
            <consortium name="Broad Institute Genome Sequencing Center for Infectious Disease"/>
            <person name="Ma L.-J."/>
            <person name="Dead R."/>
            <person name="Young S."/>
            <person name="Zeng Q."/>
            <person name="Koehrsen M."/>
            <person name="Alvarado L."/>
            <person name="Berlin A."/>
            <person name="Chapman S.B."/>
            <person name="Chen Z."/>
            <person name="Freedman E."/>
            <person name="Gellesch M."/>
            <person name="Goldberg J."/>
            <person name="Griggs A."/>
            <person name="Gujja S."/>
            <person name="Heilman E.R."/>
            <person name="Heiman D."/>
            <person name="Hepburn T."/>
            <person name="Howarth C."/>
            <person name="Jen D."/>
            <person name="Larson L."/>
            <person name="Mehta T."/>
            <person name="Neiman D."/>
            <person name="Pearson M."/>
            <person name="Roberts A."/>
            <person name="Saif S."/>
            <person name="Shea T."/>
            <person name="Shenoy N."/>
            <person name="Sisk P."/>
            <person name="Stolte C."/>
            <person name="Sykes S."/>
            <person name="Walk T."/>
            <person name="White J."/>
            <person name="Yandava C."/>
            <person name="Haas B."/>
            <person name="Nusbaum C."/>
            <person name="Birren B."/>
        </authorList>
    </citation>
    <scope>NUCLEOTIDE SEQUENCE</scope>
    <source>
        <strain evidence="3">ATCC 64411</strain>
    </source>
</reference>
<protein>
    <submittedName>
        <fullName evidence="3 4">Uncharacterized protein</fullName>
    </submittedName>
</protein>
<feature type="compositionally biased region" description="Pro residues" evidence="1">
    <location>
        <begin position="328"/>
        <end position="343"/>
    </location>
</feature>
<evidence type="ECO:0000313" key="3">
    <source>
        <dbReference type="EMBL" id="KLU91645.1"/>
    </source>
</evidence>
<keyword evidence="2" id="KW-0812">Transmembrane</keyword>
<keyword evidence="5" id="KW-1185">Reference proteome</keyword>
<name>A0A0C4EBV4_MAGP6</name>
<keyword evidence="2" id="KW-1133">Transmembrane helix</keyword>
<feature type="region of interest" description="Disordered" evidence="1">
    <location>
        <begin position="1"/>
        <end position="23"/>
    </location>
</feature>
<reference evidence="4" key="5">
    <citation type="submission" date="2015-06" db="UniProtKB">
        <authorList>
            <consortium name="EnsemblFungi"/>
        </authorList>
    </citation>
    <scope>IDENTIFICATION</scope>
    <source>
        <strain evidence="4">ATCC 64411</strain>
    </source>
</reference>
<dbReference type="eggNOG" id="ENOG502REE3">
    <property type="taxonomic scope" value="Eukaryota"/>
</dbReference>